<feature type="transmembrane region" description="Helical" evidence="1">
    <location>
        <begin position="122"/>
        <end position="143"/>
    </location>
</feature>
<keyword evidence="1" id="KW-0812">Transmembrane</keyword>
<organism evidence="2 3">
    <name type="scientific">Paracholeplasma manati</name>
    <dbReference type="NCBI Taxonomy" id="591373"/>
    <lineage>
        <taxon>Bacteria</taxon>
        <taxon>Bacillati</taxon>
        <taxon>Mycoplasmatota</taxon>
        <taxon>Mollicutes</taxon>
        <taxon>Acholeplasmatales</taxon>
        <taxon>Acholeplasmataceae</taxon>
        <taxon>Paracholeplasma</taxon>
    </lineage>
</organism>
<dbReference type="RefSeq" id="WP_263607924.1">
    <property type="nucleotide sequence ID" value="NZ_JAOVQM010000002.1"/>
</dbReference>
<feature type="transmembrane region" description="Helical" evidence="1">
    <location>
        <begin position="7"/>
        <end position="26"/>
    </location>
</feature>
<reference evidence="2" key="1">
    <citation type="submission" date="2022-09" db="EMBL/GenBank/DDBJ databases">
        <title>Novel Mycoplasma species identified in domestic and wild animals.</title>
        <authorList>
            <person name="Volokhov D.V."/>
            <person name="Furtak V.A."/>
            <person name="Zagorodnyaya T.A."/>
        </authorList>
    </citation>
    <scope>NUCLEOTIDE SEQUENCE</scope>
    <source>
        <strain evidence="2">Oakley</strain>
    </source>
</reference>
<gene>
    <name evidence="2" type="ORF">N7548_02915</name>
</gene>
<sequence length="229" mass="27119">MTIIKKRFYVELFIIISNILMILGLFEVKMDIILWLCLLFWILQIVLIGLNYVSKSIYNNRIAMIITHSLRYDPVIPKPKSIDGMNQYRTRFSTLRNYVIPPETNSKLSSLTYPLRQSFRFFTLRITFVSFFLVVGIVLILFSSNPLPSIYLNEFWILPAVFIGRYGVITVFILILSYFDINQAIQEDDRIYLVLTSVILNKKNRPEELITGFYEHMHNIYKVVRYDFE</sequence>
<name>A0ABT2Y4W6_9MOLU</name>
<dbReference type="EMBL" id="JAOVQM010000002">
    <property type="protein sequence ID" value="MCV2231771.1"/>
    <property type="molecule type" value="Genomic_DNA"/>
</dbReference>
<protein>
    <submittedName>
        <fullName evidence="2">Uncharacterized protein</fullName>
    </submittedName>
</protein>
<accession>A0ABT2Y4W6</accession>
<feature type="transmembrane region" description="Helical" evidence="1">
    <location>
        <begin position="155"/>
        <end position="179"/>
    </location>
</feature>
<evidence type="ECO:0000313" key="3">
    <source>
        <dbReference type="Proteomes" id="UP001177160"/>
    </source>
</evidence>
<proteinExistence type="predicted"/>
<keyword evidence="1" id="KW-1133">Transmembrane helix</keyword>
<dbReference type="Proteomes" id="UP001177160">
    <property type="component" value="Unassembled WGS sequence"/>
</dbReference>
<comment type="caution">
    <text evidence="2">The sequence shown here is derived from an EMBL/GenBank/DDBJ whole genome shotgun (WGS) entry which is preliminary data.</text>
</comment>
<feature type="transmembrane region" description="Helical" evidence="1">
    <location>
        <begin position="32"/>
        <end position="53"/>
    </location>
</feature>
<keyword evidence="1" id="KW-0472">Membrane</keyword>
<evidence type="ECO:0000256" key="1">
    <source>
        <dbReference type="SAM" id="Phobius"/>
    </source>
</evidence>
<evidence type="ECO:0000313" key="2">
    <source>
        <dbReference type="EMBL" id="MCV2231771.1"/>
    </source>
</evidence>
<keyword evidence="3" id="KW-1185">Reference proteome</keyword>